<dbReference type="InterPro" id="IPR001650">
    <property type="entry name" value="Helicase_C-like"/>
</dbReference>
<keyword evidence="4" id="KW-0067">ATP-binding</keyword>
<name>A0A1S4ESB8_DIACI</name>
<dbReference type="PROSITE" id="PS51194">
    <property type="entry name" value="HELICASE_CTER"/>
    <property type="match status" value="1"/>
</dbReference>
<dbReference type="Pfam" id="PF00271">
    <property type="entry name" value="Helicase_C"/>
    <property type="match status" value="1"/>
</dbReference>
<dbReference type="Gene3D" id="3.40.50.300">
    <property type="entry name" value="P-loop containing nucleotide triphosphate hydrolases"/>
    <property type="match status" value="2"/>
</dbReference>
<dbReference type="KEGG" id="dci:103524352"/>
<dbReference type="Pfam" id="PF21010">
    <property type="entry name" value="HA2_C"/>
    <property type="match status" value="1"/>
</dbReference>
<dbReference type="Proteomes" id="UP000079169">
    <property type="component" value="Unplaced"/>
</dbReference>
<dbReference type="PANTHER" id="PTHR18934">
    <property type="entry name" value="ATP-DEPENDENT RNA HELICASE"/>
    <property type="match status" value="1"/>
</dbReference>
<dbReference type="Pfam" id="PF24485">
    <property type="entry name" value="zf-C2H2_DHX34"/>
    <property type="match status" value="1"/>
</dbReference>
<evidence type="ECO:0000313" key="7">
    <source>
        <dbReference type="Proteomes" id="UP000079169"/>
    </source>
</evidence>
<keyword evidence="3 8" id="KW-0347">Helicase</keyword>
<dbReference type="RefSeq" id="XP_017305071.1">
    <property type="nucleotide sequence ID" value="XM_017449582.2"/>
</dbReference>
<feature type="domain" description="Helicase ATP-binding" evidence="5">
    <location>
        <begin position="48"/>
        <end position="208"/>
    </location>
</feature>
<dbReference type="GO" id="GO:0004386">
    <property type="term" value="F:helicase activity"/>
    <property type="evidence" value="ECO:0007669"/>
    <property type="project" value="UniProtKB-KW"/>
</dbReference>
<evidence type="ECO:0000313" key="8">
    <source>
        <dbReference type="RefSeq" id="XP_017305071.1"/>
    </source>
</evidence>
<dbReference type="SMART" id="SM00490">
    <property type="entry name" value="HELICc"/>
    <property type="match status" value="1"/>
</dbReference>
<dbReference type="AlphaFoldDB" id="A0A1S4ESB8"/>
<keyword evidence="1" id="KW-0547">Nucleotide-binding</keyword>
<dbReference type="Pfam" id="PF00270">
    <property type="entry name" value="DEAD"/>
    <property type="match status" value="1"/>
</dbReference>
<dbReference type="InterPro" id="IPR011545">
    <property type="entry name" value="DEAD/DEAH_box_helicase_dom"/>
</dbReference>
<gene>
    <name evidence="8" type="primary">LOC103524352</name>
</gene>
<dbReference type="SMART" id="SM00487">
    <property type="entry name" value="DEXDc"/>
    <property type="match status" value="1"/>
</dbReference>
<keyword evidence="2" id="KW-0378">Hydrolase</keyword>
<dbReference type="Gene3D" id="1.20.120.1080">
    <property type="match status" value="1"/>
</dbReference>
<dbReference type="PROSITE" id="PS51192">
    <property type="entry name" value="HELICASE_ATP_BIND_1"/>
    <property type="match status" value="1"/>
</dbReference>
<evidence type="ECO:0000256" key="1">
    <source>
        <dbReference type="ARBA" id="ARBA00022741"/>
    </source>
</evidence>
<dbReference type="STRING" id="121845.A0A1S4ESB8"/>
<evidence type="ECO:0000256" key="4">
    <source>
        <dbReference type="ARBA" id="ARBA00022840"/>
    </source>
</evidence>
<dbReference type="SUPFAM" id="SSF52540">
    <property type="entry name" value="P-loop containing nucleoside triphosphate hydrolases"/>
    <property type="match status" value="1"/>
</dbReference>
<protein>
    <submittedName>
        <fullName evidence="8">Probable ATP-dependent RNA helicase DHX34</fullName>
    </submittedName>
</protein>
<dbReference type="FunFam" id="3.40.50.300:FF:000725">
    <property type="entry name" value="probable ATP-dependent RNA helicase DHX34"/>
    <property type="match status" value="1"/>
</dbReference>
<dbReference type="PaxDb" id="121845-A0A1S4ESB8"/>
<dbReference type="OMA" id="FERSRTQ"/>
<reference evidence="8" key="1">
    <citation type="submission" date="2025-08" db="UniProtKB">
        <authorList>
            <consortium name="RefSeq"/>
        </authorList>
    </citation>
    <scope>IDENTIFICATION</scope>
</reference>
<dbReference type="FunFam" id="3.40.50.300:FF:000540">
    <property type="entry name" value="probable ATP-dependent RNA helicase DHX34"/>
    <property type="match status" value="1"/>
</dbReference>
<dbReference type="FunFam" id="1.20.120.1080:FF:000005">
    <property type="entry name" value="ATP-dependent helicase HrpA"/>
    <property type="match status" value="1"/>
</dbReference>
<dbReference type="CDD" id="cd18791">
    <property type="entry name" value="SF2_C_RHA"/>
    <property type="match status" value="1"/>
</dbReference>
<dbReference type="InterPro" id="IPR056382">
    <property type="entry name" value="DHX34_Znf-C2H2"/>
</dbReference>
<dbReference type="SMART" id="SM00847">
    <property type="entry name" value="HA2"/>
    <property type="match status" value="1"/>
</dbReference>
<keyword evidence="7" id="KW-1185">Reference proteome</keyword>
<dbReference type="Pfam" id="PF07717">
    <property type="entry name" value="OB_NTP_bind"/>
    <property type="match status" value="1"/>
</dbReference>
<proteinExistence type="predicted"/>
<dbReference type="GO" id="GO:0005524">
    <property type="term" value="F:ATP binding"/>
    <property type="evidence" value="ECO:0007669"/>
    <property type="project" value="UniProtKB-KW"/>
</dbReference>
<evidence type="ECO:0000256" key="2">
    <source>
        <dbReference type="ARBA" id="ARBA00022801"/>
    </source>
</evidence>
<dbReference type="InterPro" id="IPR014001">
    <property type="entry name" value="Helicase_ATP-bd"/>
</dbReference>
<feature type="domain" description="Helicase C-terminal" evidence="6">
    <location>
        <begin position="244"/>
        <end position="412"/>
    </location>
</feature>
<evidence type="ECO:0000259" key="6">
    <source>
        <dbReference type="PROSITE" id="PS51194"/>
    </source>
</evidence>
<evidence type="ECO:0000259" key="5">
    <source>
        <dbReference type="PROSITE" id="PS51192"/>
    </source>
</evidence>
<accession>A0A1S4ESB8</accession>
<dbReference type="GeneID" id="103524352"/>
<sequence>MSPALYEEWKLLLRTYLDFKQKEKFSTLMKIRETQNSLPVAQYKQEIIDTVLKERVVIIAGDTGCGKSTQIPQYLVQAGFQRIACTQPRRIACISLSKRVAYETLSQYSNLVGYQIRFEKHRREKTKIVFITEGLLLRQVAADNFLSSYDVLVLDEIHERHLHGDFLLGVIKCLLHSTAEVKIILMSATINIELFHTYFNRIAKIIKVPGRLYPIQLEYHPIVELDRTKSEKLDPGPYIRILSIIDKKYPRTERGDVLIFMSGISEISSIVRAAQEYNEKSQGWIVLPLHSTLSLEEQDRVFHYAPEGLRKCIVSTNIAETSITIDGIRFVVDSGKVKEMSYDVTAKMSTLQEFWISKASAEQRKGRAGRTGPGVCYRLYSEEQYSLLAEYSTPEIRRVSIDSLLLSLVCMGLGDVRKFPFLEAPPAENIESSVRSLTQHGAIDSKERVTSLGRFLSDLPVDIPLGKMLVFGSMFHQIDTVLSLAAVLSVQSPFTNRAFRDPDCETARKELESNHGDPLTVLNAYKEWLGVKKDRVRSKKWCKRRGIEEQRFYEVTKLRSQFKQVLGDSGLITDIPGPDASLSSRERALRHGEIKLLQAIKRKKAEEAPKRRKMLKADNAYEIEEEEEEEEGERLESMDANEVEFRLKHDPKQVQDLLSGSTARSHKDVTILKVILASGLYPQVAIGDEFNTSETVKEALFHCKDKGFVSLHPFSVFTSQPDVLRISEDDIVDPPPGLKLPGRNVISSKHQLLVYMSLLETSKPFLVNCLRMPALQTLLLFSSAIHTNSDFTRLVFDSWIEVFVPLQEASEKCVLTGIQIRDSWSRLLAYQLNKESTADVNQLEHSLTRDLVQFMSSATHLAYSIRRLLAADLKTMYRRTGAESGVPGSNPFVAEFPMVVEETLGGVRVTPYLVYDCLADGGSLVSFSCDGCGLELELTSLEKLQHIQLCSPHQTDMSKESGQDFESSAAQSSTSSYFCDVCNRALQLTPVNILKHRKSHATNSS</sequence>
<dbReference type="PANTHER" id="PTHR18934:SF221">
    <property type="entry name" value="ATP-DEPENDENT RNA HELICASE DHX34-RELATED"/>
    <property type="match status" value="1"/>
</dbReference>
<dbReference type="InterPro" id="IPR007502">
    <property type="entry name" value="Helicase-assoc_dom"/>
</dbReference>
<dbReference type="InterPro" id="IPR027417">
    <property type="entry name" value="P-loop_NTPase"/>
</dbReference>
<dbReference type="InterPro" id="IPR011709">
    <property type="entry name" value="DEAD-box_helicase_OB_fold"/>
</dbReference>
<evidence type="ECO:0000256" key="3">
    <source>
        <dbReference type="ARBA" id="ARBA00022806"/>
    </source>
</evidence>
<dbReference type="GO" id="GO:0003723">
    <property type="term" value="F:RNA binding"/>
    <property type="evidence" value="ECO:0007669"/>
    <property type="project" value="TreeGrafter"/>
</dbReference>
<dbReference type="GO" id="GO:0016787">
    <property type="term" value="F:hydrolase activity"/>
    <property type="evidence" value="ECO:0007669"/>
    <property type="project" value="UniProtKB-KW"/>
</dbReference>
<organism evidence="7 8">
    <name type="scientific">Diaphorina citri</name>
    <name type="common">Asian citrus psyllid</name>
    <dbReference type="NCBI Taxonomy" id="121845"/>
    <lineage>
        <taxon>Eukaryota</taxon>
        <taxon>Metazoa</taxon>
        <taxon>Ecdysozoa</taxon>
        <taxon>Arthropoda</taxon>
        <taxon>Hexapoda</taxon>
        <taxon>Insecta</taxon>
        <taxon>Pterygota</taxon>
        <taxon>Neoptera</taxon>
        <taxon>Paraneoptera</taxon>
        <taxon>Hemiptera</taxon>
        <taxon>Sternorrhyncha</taxon>
        <taxon>Psylloidea</taxon>
        <taxon>Psyllidae</taxon>
        <taxon>Diaphorininae</taxon>
        <taxon>Diaphorina</taxon>
    </lineage>
</organism>